<name>A0ABT7EPL7_9GAMM</name>
<sequence length="250" mass="28040">MKIKSYAAIPLLLLAGCSTDTTESKNVETESIWADIYVTSQGNDSRVIAELNVSSRHGSNIKLTGRDRLEANAAGVTKELKRDDDFFDIDYRAVFNISEEGTRYVVTLTRDSFGDALKTTLIMPKPFTIITPQENQSFHKTDTLEVSWSDNKQNNTQLDAKLTIRCKKNDGNEASVVENYIDTNDDGSLSIDLASLEGLNDSVLNTKKSCEGEVFMERFNHGTLDSRFADSSRARAIQQRYSKKFEVRIN</sequence>
<evidence type="ECO:0000313" key="1">
    <source>
        <dbReference type="EMBL" id="MDK2596985.1"/>
    </source>
</evidence>
<dbReference type="EMBL" id="JASJUT010000008">
    <property type="protein sequence ID" value="MDK2596985.1"/>
    <property type="molecule type" value="Genomic_DNA"/>
</dbReference>
<dbReference type="RefSeq" id="WP_284138075.1">
    <property type="nucleotide sequence ID" value="NZ_JASJUT010000008.1"/>
</dbReference>
<reference evidence="1 2" key="1">
    <citation type="submission" date="2023-05" db="EMBL/GenBank/DDBJ databases">
        <title>Pseudoalteromonas ardens sp. nov., Pseudoalteromonas obscura sp. nov., and Pseudoalteromonas umbrosa sp. nov., isolated from the coral Montipora capitata.</title>
        <authorList>
            <person name="Thomas E.M."/>
            <person name="Smith E.M."/>
            <person name="Papke E."/>
            <person name="Shlafstein M.D."/>
            <person name="Oline D.K."/>
            <person name="Videau P."/>
            <person name="Saw J.H."/>
            <person name="Strangman W.K."/>
            <person name="Ushijima B."/>
        </authorList>
    </citation>
    <scope>NUCLEOTIDE SEQUENCE [LARGE SCALE GENOMIC DNA]</scope>
    <source>
        <strain evidence="1 2">P94</strain>
    </source>
</reference>
<gene>
    <name evidence="1" type="ORF">QNM18_18185</name>
</gene>
<dbReference type="Proteomes" id="UP001231915">
    <property type="component" value="Unassembled WGS sequence"/>
</dbReference>
<protein>
    <recommendedName>
        <fullName evidence="3">Lipoprotein</fullName>
    </recommendedName>
</protein>
<accession>A0ABT7EPL7</accession>
<dbReference type="PROSITE" id="PS51257">
    <property type="entry name" value="PROKAR_LIPOPROTEIN"/>
    <property type="match status" value="1"/>
</dbReference>
<evidence type="ECO:0008006" key="3">
    <source>
        <dbReference type="Google" id="ProtNLM"/>
    </source>
</evidence>
<comment type="caution">
    <text evidence="1">The sequence shown here is derived from an EMBL/GenBank/DDBJ whole genome shotgun (WGS) entry which is preliminary data.</text>
</comment>
<organism evidence="1 2">
    <name type="scientific">Pseudoalteromonas obscura</name>
    <dbReference type="NCBI Taxonomy" id="3048491"/>
    <lineage>
        <taxon>Bacteria</taxon>
        <taxon>Pseudomonadati</taxon>
        <taxon>Pseudomonadota</taxon>
        <taxon>Gammaproteobacteria</taxon>
        <taxon>Alteromonadales</taxon>
        <taxon>Pseudoalteromonadaceae</taxon>
        <taxon>Pseudoalteromonas</taxon>
    </lineage>
</organism>
<keyword evidence="2" id="KW-1185">Reference proteome</keyword>
<evidence type="ECO:0000313" key="2">
    <source>
        <dbReference type="Proteomes" id="UP001231915"/>
    </source>
</evidence>
<proteinExistence type="predicted"/>